<gene>
    <name evidence="7" type="ORF">V3390_03785</name>
</gene>
<keyword evidence="4" id="KW-0238">DNA-binding</keyword>
<sequence>MSAEGKAKKRTGLGRGLSSLMSPAAAANAAKLTEVQKGDELRSLPIDAMIAGRYQPRKVWDQGKLEELADSIRTQGVIQPIVVRDIGNKVFEIIAGERRWRASKLAGLADIPAVIRVVDDRTVVAMALIENIQREDLNPIEEAQALHRLIEEFSLTHAQAAETVGRSRAAVSNLLRLLDLPAEIRSYVETRGLEMGHARALLSLAPPAAIALAKQAADNGWSVREVEHRVQQLLAGQVGGSRPRAGANGAGKKASADIEALERSLAETLGTKVNILHGRGGKGRLILHYGNLDTLDGLLARLRPDGASE</sequence>
<evidence type="ECO:0000256" key="3">
    <source>
        <dbReference type="ARBA" id="ARBA00022829"/>
    </source>
</evidence>
<dbReference type="SUPFAM" id="SSF109709">
    <property type="entry name" value="KorB DNA-binding domain-like"/>
    <property type="match status" value="1"/>
</dbReference>
<protein>
    <recommendedName>
        <fullName evidence="2">Probable chromosome-partitioning protein ParB</fullName>
    </recommendedName>
</protein>
<proteinExistence type="inferred from homology"/>
<dbReference type="PANTHER" id="PTHR33375">
    <property type="entry name" value="CHROMOSOME-PARTITIONING PROTEIN PARB-RELATED"/>
    <property type="match status" value="1"/>
</dbReference>
<comment type="function">
    <text evidence="5">Involved in chromosome partition. Localize to both poles of the predivisional cell following completion of DNA replication. Binds to the DNA origin of replication.</text>
</comment>
<dbReference type="Gene3D" id="3.90.1530.30">
    <property type="match status" value="1"/>
</dbReference>
<evidence type="ECO:0000256" key="4">
    <source>
        <dbReference type="ARBA" id="ARBA00023125"/>
    </source>
</evidence>
<dbReference type="InterPro" id="IPR041468">
    <property type="entry name" value="HTH_ParB/Spo0J"/>
</dbReference>
<dbReference type="Gene3D" id="1.10.10.2830">
    <property type="match status" value="1"/>
</dbReference>
<dbReference type="PANTHER" id="PTHR33375:SF1">
    <property type="entry name" value="CHROMOSOME-PARTITIONING PROTEIN PARB-RELATED"/>
    <property type="match status" value="1"/>
</dbReference>
<evidence type="ECO:0000259" key="6">
    <source>
        <dbReference type="SMART" id="SM00470"/>
    </source>
</evidence>
<organism evidence="7 8">
    <name type="scientific">Aquilutibacter rugosus</name>
    <dbReference type="NCBI Taxonomy" id="3115820"/>
    <lineage>
        <taxon>Bacteria</taxon>
        <taxon>Pseudomonadati</taxon>
        <taxon>Pseudomonadota</taxon>
        <taxon>Gammaproteobacteria</taxon>
        <taxon>Lysobacterales</taxon>
        <taxon>Lysobacteraceae</taxon>
        <taxon>Aquilutibacter</taxon>
    </lineage>
</organism>
<dbReference type="InterPro" id="IPR050336">
    <property type="entry name" value="Chromosome_partition/occlusion"/>
</dbReference>
<reference evidence="7 8" key="1">
    <citation type="submission" date="2024-01" db="EMBL/GenBank/DDBJ databases">
        <title>Novel species of the genus Luteimonas isolated from rivers.</title>
        <authorList>
            <person name="Lu H."/>
        </authorList>
    </citation>
    <scope>NUCLEOTIDE SEQUENCE [LARGE SCALE GENOMIC DNA]</scope>
    <source>
        <strain evidence="7 8">FXH3W</strain>
    </source>
</reference>
<dbReference type="InterPro" id="IPR057240">
    <property type="entry name" value="ParB_dimer_C"/>
</dbReference>
<keyword evidence="8" id="KW-1185">Reference proteome</keyword>
<dbReference type="Proteomes" id="UP001356170">
    <property type="component" value="Unassembled WGS sequence"/>
</dbReference>
<dbReference type="EMBL" id="JAZHBO010000001">
    <property type="protein sequence ID" value="MEF2155353.1"/>
    <property type="molecule type" value="Genomic_DNA"/>
</dbReference>
<evidence type="ECO:0000256" key="2">
    <source>
        <dbReference type="ARBA" id="ARBA00022372"/>
    </source>
</evidence>
<name>A0ABU7UYL9_9GAMM</name>
<dbReference type="RefSeq" id="WP_331703413.1">
    <property type="nucleotide sequence ID" value="NZ_JAZHBO010000001.1"/>
</dbReference>
<dbReference type="CDD" id="cd16393">
    <property type="entry name" value="SPO0J_N"/>
    <property type="match status" value="1"/>
</dbReference>
<comment type="caution">
    <text evidence="7">The sequence shown here is derived from an EMBL/GenBank/DDBJ whole genome shotgun (WGS) entry which is preliminary data.</text>
</comment>
<evidence type="ECO:0000313" key="7">
    <source>
        <dbReference type="EMBL" id="MEF2155353.1"/>
    </source>
</evidence>
<dbReference type="InterPro" id="IPR004437">
    <property type="entry name" value="ParB/RepB/Spo0J"/>
</dbReference>
<keyword evidence="3" id="KW-0159">Chromosome partition</keyword>
<dbReference type="Pfam" id="PF23552">
    <property type="entry name" value="ParB_C"/>
    <property type="match status" value="1"/>
</dbReference>
<accession>A0ABU7UYL9</accession>
<evidence type="ECO:0000313" key="8">
    <source>
        <dbReference type="Proteomes" id="UP001356170"/>
    </source>
</evidence>
<dbReference type="SMART" id="SM00470">
    <property type="entry name" value="ParB"/>
    <property type="match status" value="1"/>
</dbReference>
<evidence type="ECO:0000256" key="1">
    <source>
        <dbReference type="ARBA" id="ARBA00006295"/>
    </source>
</evidence>
<dbReference type="Pfam" id="PF17762">
    <property type="entry name" value="HTH_ParB"/>
    <property type="match status" value="1"/>
</dbReference>
<dbReference type="Pfam" id="PF02195">
    <property type="entry name" value="ParB_N"/>
    <property type="match status" value="1"/>
</dbReference>
<dbReference type="SUPFAM" id="SSF110849">
    <property type="entry name" value="ParB/Sulfiredoxin"/>
    <property type="match status" value="1"/>
</dbReference>
<evidence type="ECO:0000256" key="5">
    <source>
        <dbReference type="ARBA" id="ARBA00025472"/>
    </source>
</evidence>
<dbReference type="NCBIfam" id="TIGR00180">
    <property type="entry name" value="parB_part"/>
    <property type="match status" value="1"/>
</dbReference>
<dbReference type="InterPro" id="IPR003115">
    <property type="entry name" value="ParB_N"/>
</dbReference>
<comment type="similarity">
    <text evidence="1">Belongs to the ParB family.</text>
</comment>
<dbReference type="InterPro" id="IPR036086">
    <property type="entry name" value="ParB/Sulfiredoxin_sf"/>
</dbReference>
<feature type="domain" description="ParB-like N-terminal" evidence="6">
    <location>
        <begin position="42"/>
        <end position="132"/>
    </location>
</feature>